<gene>
    <name evidence="10" type="ORF">I79_025961</name>
</gene>
<keyword evidence="4 7" id="KW-0274">FAD</keyword>
<dbReference type="PANTHER" id="PTHR10835">
    <property type="entry name" value="SQUALENE MONOOXYGENASE"/>
    <property type="match status" value="1"/>
</dbReference>
<dbReference type="AlphaFoldDB" id="G3IPP2"/>
<dbReference type="EC" id="1.14.14.17" evidence="7"/>
<feature type="domain" description="Squalene epoxidase" evidence="9">
    <location>
        <begin position="29"/>
        <end position="74"/>
    </location>
</feature>
<evidence type="ECO:0000256" key="5">
    <source>
        <dbReference type="ARBA" id="ARBA00023002"/>
    </source>
</evidence>
<keyword evidence="8" id="KW-1133">Transmembrane helix</keyword>
<comment type="function">
    <text evidence="7">Catalyzes the stereospecific oxidation of squalene to (S)-2,3-epoxysqualene, and is considered to be a rate-limiting enzyme in steroid biosynthesis.</text>
</comment>
<dbReference type="GO" id="GO:0008203">
    <property type="term" value="P:cholesterol metabolic process"/>
    <property type="evidence" value="ECO:0007669"/>
    <property type="project" value="TreeGrafter"/>
</dbReference>
<evidence type="ECO:0000256" key="1">
    <source>
        <dbReference type="ARBA" id="ARBA00001974"/>
    </source>
</evidence>
<evidence type="ECO:0000313" key="11">
    <source>
        <dbReference type="Proteomes" id="UP000001075"/>
    </source>
</evidence>
<evidence type="ECO:0000256" key="3">
    <source>
        <dbReference type="ARBA" id="ARBA00022630"/>
    </source>
</evidence>
<evidence type="ECO:0000259" key="9">
    <source>
        <dbReference type="Pfam" id="PF08491"/>
    </source>
</evidence>
<evidence type="ECO:0000256" key="4">
    <source>
        <dbReference type="ARBA" id="ARBA00022827"/>
    </source>
</evidence>
<dbReference type="GO" id="GO:0004506">
    <property type="term" value="F:squalene monooxygenase activity"/>
    <property type="evidence" value="ECO:0007669"/>
    <property type="project" value="UniProtKB-UniRule"/>
</dbReference>
<reference evidence="11" key="1">
    <citation type="journal article" date="2011" name="Nat. Biotechnol.">
        <title>The genomic sequence of the Chinese hamster ovary (CHO)-K1 cell line.</title>
        <authorList>
            <person name="Xu X."/>
            <person name="Nagarajan H."/>
            <person name="Lewis N.E."/>
            <person name="Pan S."/>
            <person name="Cai Z."/>
            <person name="Liu X."/>
            <person name="Chen W."/>
            <person name="Xie M."/>
            <person name="Wang W."/>
            <person name="Hammond S."/>
            <person name="Andersen M.R."/>
            <person name="Neff N."/>
            <person name="Passarelli B."/>
            <person name="Koh W."/>
            <person name="Fan H.C."/>
            <person name="Wang J."/>
            <person name="Gui Y."/>
            <person name="Lee K.H."/>
            <person name="Betenbaugh M.J."/>
            <person name="Quake S.R."/>
            <person name="Famili I."/>
            <person name="Palsson B.O."/>
            <person name="Wang J."/>
        </authorList>
    </citation>
    <scope>NUCLEOTIDE SEQUENCE [LARGE SCALE GENOMIC DNA]</scope>
    <source>
        <strain evidence="11">CHO K1 cell line</strain>
    </source>
</reference>
<comment type="cofactor">
    <cofactor evidence="1 7">
        <name>FAD</name>
        <dbReference type="ChEBI" id="CHEBI:57692"/>
    </cofactor>
</comment>
<dbReference type="GO" id="GO:0016126">
    <property type="term" value="P:sterol biosynthetic process"/>
    <property type="evidence" value="ECO:0007669"/>
    <property type="project" value="UniProtKB-UniRule"/>
</dbReference>
<feature type="transmembrane region" description="Helical" evidence="8">
    <location>
        <begin position="43"/>
        <end position="61"/>
    </location>
</feature>
<dbReference type="STRING" id="10029.G3IPP2"/>
<keyword evidence="5 7" id="KW-0560">Oxidoreductase</keyword>
<dbReference type="GO" id="GO:0005789">
    <property type="term" value="C:endoplasmic reticulum membrane"/>
    <property type="evidence" value="ECO:0007669"/>
    <property type="project" value="UniProtKB-SubCell"/>
</dbReference>
<dbReference type="EMBL" id="JH013264">
    <property type="protein sequence ID" value="EGV91378.1"/>
    <property type="molecule type" value="Genomic_DNA"/>
</dbReference>
<sequence>MPSDADKSSRVACIKLVLMTQLGACEPFDHVSLFCYRLSPHPLVLIRHFFAVAIYATYFCFKSEPWATKPRALFSSGAVLYKACSIIFPLIYSEMKYLVH</sequence>
<accession>G3IPP2</accession>
<dbReference type="InterPro" id="IPR040125">
    <property type="entry name" value="Squalene_monox"/>
</dbReference>
<evidence type="ECO:0000256" key="6">
    <source>
        <dbReference type="ARBA" id="ARBA00023136"/>
    </source>
</evidence>
<keyword evidence="8" id="KW-0812">Transmembrane</keyword>
<evidence type="ECO:0000256" key="7">
    <source>
        <dbReference type="RuleBase" id="RU367121"/>
    </source>
</evidence>
<comment type="catalytic activity">
    <reaction evidence="7">
        <text>squalene + reduced [NADPH--hemoprotein reductase] + O2 = (S)-2,3-epoxysqualene + oxidized [NADPH--hemoprotein reductase] + H2O + H(+)</text>
        <dbReference type="Rhea" id="RHEA:25282"/>
        <dbReference type="Rhea" id="RHEA-COMP:11964"/>
        <dbReference type="Rhea" id="RHEA-COMP:11965"/>
        <dbReference type="ChEBI" id="CHEBI:15377"/>
        <dbReference type="ChEBI" id="CHEBI:15378"/>
        <dbReference type="ChEBI" id="CHEBI:15379"/>
        <dbReference type="ChEBI" id="CHEBI:15440"/>
        <dbReference type="ChEBI" id="CHEBI:15441"/>
        <dbReference type="ChEBI" id="CHEBI:57618"/>
        <dbReference type="ChEBI" id="CHEBI:58210"/>
        <dbReference type="EC" id="1.14.14.17"/>
    </reaction>
</comment>
<dbReference type="InterPro" id="IPR013698">
    <property type="entry name" value="Squalene_epoxidase"/>
</dbReference>
<comment type="similarity">
    <text evidence="7">Belongs to the squalene monooxygenase family.</text>
</comment>
<evidence type="ECO:0000256" key="2">
    <source>
        <dbReference type="ARBA" id="ARBA00004370"/>
    </source>
</evidence>
<comment type="subcellular location">
    <subcellularLocation>
        <location evidence="7">Endoplasmic reticulum membrane</location>
        <topology evidence="7">Peripheral membrane protein</topology>
    </subcellularLocation>
    <subcellularLocation>
        <location evidence="2">Membrane</location>
    </subcellularLocation>
</comment>
<keyword evidence="6 7" id="KW-0472">Membrane</keyword>
<evidence type="ECO:0000256" key="8">
    <source>
        <dbReference type="SAM" id="Phobius"/>
    </source>
</evidence>
<evidence type="ECO:0000313" key="10">
    <source>
        <dbReference type="EMBL" id="EGV91378.1"/>
    </source>
</evidence>
<organism evidence="10 11">
    <name type="scientific">Cricetulus griseus</name>
    <name type="common">Chinese hamster</name>
    <name type="synonym">Cricetulus barabensis griseus</name>
    <dbReference type="NCBI Taxonomy" id="10029"/>
    <lineage>
        <taxon>Eukaryota</taxon>
        <taxon>Metazoa</taxon>
        <taxon>Chordata</taxon>
        <taxon>Craniata</taxon>
        <taxon>Vertebrata</taxon>
        <taxon>Euteleostomi</taxon>
        <taxon>Mammalia</taxon>
        <taxon>Eutheria</taxon>
        <taxon>Euarchontoglires</taxon>
        <taxon>Glires</taxon>
        <taxon>Rodentia</taxon>
        <taxon>Myomorpha</taxon>
        <taxon>Muroidea</taxon>
        <taxon>Cricetidae</taxon>
        <taxon>Cricetinae</taxon>
        <taxon>Cricetulus</taxon>
    </lineage>
</organism>
<dbReference type="GO" id="GO:0050660">
    <property type="term" value="F:flavin adenine dinucleotide binding"/>
    <property type="evidence" value="ECO:0007669"/>
    <property type="project" value="UniProtKB-UniRule"/>
</dbReference>
<feature type="transmembrane region" description="Helical" evidence="8">
    <location>
        <begin position="73"/>
        <end position="92"/>
    </location>
</feature>
<dbReference type="UniPathway" id="UPA00767">
    <property type="reaction ID" value="UER00752"/>
</dbReference>
<dbReference type="Proteomes" id="UP000001075">
    <property type="component" value="Unassembled WGS sequence"/>
</dbReference>
<dbReference type="PANTHER" id="PTHR10835:SF0">
    <property type="entry name" value="SQUALENE MONOOXYGENASE"/>
    <property type="match status" value="1"/>
</dbReference>
<keyword evidence="7" id="KW-0256">Endoplasmic reticulum</keyword>
<keyword evidence="3 7" id="KW-0285">Flavoprotein</keyword>
<keyword evidence="10" id="KW-0503">Monooxygenase</keyword>
<protein>
    <recommendedName>
        <fullName evidence="7">Squalene monooxygenase</fullName>
        <ecNumber evidence="7">1.14.14.17</ecNumber>
    </recommendedName>
</protein>
<name>G3IPP2_CRIGR</name>
<dbReference type="Pfam" id="PF08491">
    <property type="entry name" value="SE"/>
    <property type="match status" value="1"/>
</dbReference>
<dbReference type="InParanoid" id="G3IPP2"/>
<proteinExistence type="inferred from homology"/>